<gene>
    <name evidence="2" type="ORF">MAMA39_06980</name>
</gene>
<evidence type="ECO:0000256" key="1">
    <source>
        <dbReference type="SAM" id="Phobius"/>
    </source>
</evidence>
<accession>A0A292IJF7</accession>
<dbReference type="RefSeq" id="WP_343251447.1">
    <property type="nucleotide sequence ID" value="NZ_HG937516.1"/>
</dbReference>
<feature type="transmembrane region" description="Helical" evidence="1">
    <location>
        <begin position="190"/>
        <end position="214"/>
    </location>
</feature>
<organism evidence="2 3">
    <name type="scientific">Mycoplasma amphoriforme A39</name>
    <dbReference type="NCBI Taxonomy" id="572419"/>
    <lineage>
        <taxon>Bacteria</taxon>
        <taxon>Bacillati</taxon>
        <taxon>Mycoplasmatota</taxon>
        <taxon>Mollicutes</taxon>
        <taxon>Mycoplasmataceae</taxon>
        <taxon>Mycoplasma</taxon>
    </lineage>
</organism>
<dbReference type="Proteomes" id="UP000261764">
    <property type="component" value="Chromosome I"/>
</dbReference>
<feature type="transmembrane region" description="Helical" evidence="1">
    <location>
        <begin position="242"/>
        <end position="262"/>
    </location>
</feature>
<dbReference type="KEGG" id="mamp:MAMA39_06980"/>
<dbReference type="AlphaFoldDB" id="A0A292IJF7"/>
<feature type="transmembrane region" description="Helical" evidence="1">
    <location>
        <begin position="97"/>
        <end position="118"/>
    </location>
</feature>
<proteinExistence type="predicted"/>
<feature type="transmembrane region" description="Helical" evidence="1">
    <location>
        <begin position="27"/>
        <end position="48"/>
    </location>
</feature>
<name>A0A292IJF7_9MOLU</name>
<keyword evidence="1" id="KW-1133">Transmembrane helix</keyword>
<dbReference type="InterPro" id="IPR011631">
    <property type="entry name" value="DUF1600"/>
</dbReference>
<keyword evidence="1" id="KW-0812">Transmembrane</keyword>
<keyword evidence="3" id="KW-1185">Reference proteome</keyword>
<evidence type="ECO:0000313" key="2">
    <source>
        <dbReference type="EMBL" id="CDN40815.1"/>
    </source>
</evidence>
<dbReference type="Pfam" id="PF07667">
    <property type="entry name" value="DUF1600"/>
    <property type="match status" value="1"/>
</dbReference>
<evidence type="ECO:0000313" key="3">
    <source>
        <dbReference type="Proteomes" id="UP000261764"/>
    </source>
</evidence>
<feature type="transmembrane region" description="Helical" evidence="1">
    <location>
        <begin position="154"/>
        <end position="178"/>
    </location>
</feature>
<protein>
    <submittedName>
        <fullName evidence="2">Uncharacterized protein</fullName>
    </submittedName>
</protein>
<sequence length="272" mass="32334">MLNFMLTTIFQIKNQFFNFKTYRSYDWLHLVLLIINAFVPFFVIALAILSSVRKNSGAYFWFTNLDNWTQQSNLLACFFVFMAFFKPNHRFFKNHHFLMWVMVYLFVTFIFSNVYVIFQLSGLLSTQIGHNVIQINPSSLGGIIYVPVNNSSPAIFFVFFSILMHLVNPLFFIVFGFLKMRLLKINYQTKLLYFLFYGSIYPMIYITYMIYIPWSGFEDNYKNSSYSVYGPLTQTKYNHFTWLWFIPLAAMFPISGWAVWAIDHMKPKKVKT</sequence>
<reference evidence="2 3" key="1">
    <citation type="journal article" date="2015" name="Clin. Infect. Dis.">
        <title>Genomic Investigations unmask Mycoplasma amphoriforme, a new respiratory pathogen.</title>
        <authorList>
            <person name="Gillespie S.H."/>
            <person name="Ling C.L."/>
            <person name="Oravcova K."/>
            <person name="Pinheiro M."/>
            <person name="Wells L."/>
            <person name="Bryant J.M."/>
            <person name="McHugh T.D."/>
            <person name="Bebear C."/>
            <person name="Webster D."/>
            <person name="Harris S.R."/>
            <person name="Seth-Smith H.M."/>
            <person name="Thomson N.R."/>
        </authorList>
    </citation>
    <scope>NUCLEOTIDE SEQUENCE [LARGE SCALE GENOMIC DNA]</scope>
    <source>
        <strain evidence="2 3">A39</strain>
    </source>
</reference>
<feature type="transmembrane region" description="Helical" evidence="1">
    <location>
        <begin position="68"/>
        <end position="85"/>
    </location>
</feature>
<dbReference type="EMBL" id="HG937516">
    <property type="protein sequence ID" value="CDN40815.1"/>
    <property type="molecule type" value="Genomic_DNA"/>
</dbReference>
<keyword evidence="1" id="KW-0472">Membrane</keyword>